<reference evidence="2 3" key="1">
    <citation type="submission" date="2016-01" db="EMBL/GenBank/DDBJ databases">
        <title>The new phylogeny of the genus Mycobacterium.</title>
        <authorList>
            <person name="Tarcisio F."/>
            <person name="Conor M."/>
            <person name="Antonella G."/>
            <person name="Elisabetta G."/>
            <person name="Giulia F.S."/>
            <person name="Sara T."/>
            <person name="Anna F."/>
            <person name="Clotilde B."/>
            <person name="Roberto B."/>
            <person name="Veronica D.S."/>
            <person name="Fabio R."/>
            <person name="Monica P."/>
            <person name="Olivier J."/>
            <person name="Enrico T."/>
            <person name="Nicola S."/>
        </authorList>
    </citation>
    <scope>NUCLEOTIDE SEQUENCE [LARGE SCALE GENOMIC DNA]</scope>
    <source>
        <strain evidence="2 3">DSM 45176</strain>
    </source>
</reference>
<dbReference type="STRING" id="486698.AWC22_17575"/>
<dbReference type="EMBL" id="LQPQ01000063">
    <property type="protein sequence ID" value="ORW80888.1"/>
    <property type="molecule type" value="Genomic_DNA"/>
</dbReference>
<name>A0A1X2CYG3_9MYCO</name>
<feature type="compositionally biased region" description="Basic and acidic residues" evidence="1">
    <location>
        <begin position="27"/>
        <end position="44"/>
    </location>
</feature>
<evidence type="ECO:0000256" key="1">
    <source>
        <dbReference type="SAM" id="MobiDB-lite"/>
    </source>
</evidence>
<sequence length="102" mass="11720">MTKSQHRQDQRGGAADEQQDPATCRDMQCEREGDLCDTGEHEIDAEGDGGSQDGYLRPGQYHDTEDQRQNSREQRGFPQMRQQAWDRKRFHCTSVTHVAILV</sequence>
<accession>A0A1X2CYG3</accession>
<proteinExistence type="predicted"/>
<evidence type="ECO:0000313" key="3">
    <source>
        <dbReference type="Proteomes" id="UP000193087"/>
    </source>
</evidence>
<comment type="caution">
    <text evidence="2">The sequence shown here is derived from an EMBL/GenBank/DDBJ whole genome shotgun (WGS) entry which is preliminary data.</text>
</comment>
<organism evidence="2 3">
    <name type="scientific">Mycobacterium riyadhense</name>
    <dbReference type="NCBI Taxonomy" id="486698"/>
    <lineage>
        <taxon>Bacteria</taxon>
        <taxon>Bacillati</taxon>
        <taxon>Actinomycetota</taxon>
        <taxon>Actinomycetes</taxon>
        <taxon>Mycobacteriales</taxon>
        <taxon>Mycobacteriaceae</taxon>
        <taxon>Mycobacterium</taxon>
    </lineage>
</organism>
<feature type="compositionally biased region" description="Basic and acidic residues" evidence="1">
    <location>
        <begin position="60"/>
        <end position="75"/>
    </location>
</feature>
<gene>
    <name evidence="2" type="ORF">AWC22_17575</name>
</gene>
<evidence type="ECO:0000313" key="2">
    <source>
        <dbReference type="EMBL" id="ORW80888.1"/>
    </source>
</evidence>
<protein>
    <submittedName>
        <fullName evidence="2">Uncharacterized protein</fullName>
    </submittedName>
</protein>
<keyword evidence="3" id="KW-1185">Reference proteome</keyword>
<dbReference type="Proteomes" id="UP000193087">
    <property type="component" value="Unassembled WGS sequence"/>
</dbReference>
<feature type="compositionally biased region" description="Basic and acidic residues" evidence="1">
    <location>
        <begin position="1"/>
        <end position="10"/>
    </location>
</feature>
<feature type="region of interest" description="Disordered" evidence="1">
    <location>
        <begin position="1"/>
        <end position="83"/>
    </location>
</feature>
<dbReference type="AlphaFoldDB" id="A0A1X2CYG3"/>